<dbReference type="AlphaFoldDB" id="F6DK94"/>
<name>F6DK94_DESRL</name>
<keyword evidence="2" id="KW-1133">Transmembrane helix</keyword>
<evidence type="ECO:0008006" key="5">
    <source>
        <dbReference type="Google" id="ProtNLM"/>
    </source>
</evidence>
<reference evidence="3 4" key="2">
    <citation type="journal article" date="2012" name="Stand. Genomic Sci.">
        <title>Complete genome sequence of the sulfate-reducing firmicute Desulfotomaculum ruminis type strain (DL(T)).</title>
        <authorList>
            <person name="Spring S."/>
            <person name="Visser M."/>
            <person name="Lu M."/>
            <person name="Copeland A."/>
            <person name="Lapidus A."/>
            <person name="Lucas S."/>
            <person name="Cheng J.F."/>
            <person name="Han C."/>
            <person name="Tapia R."/>
            <person name="Goodwin L.A."/>
            <person name="Pitluck S."/>
            <person name="Ivanova N."/>
            <person name="Land M."/>
            <person name="Hauser L."/>
            <person name="Larimer F."/>
            <person name="Rohde M."/>
            <person name="Goker M."/>
            <person name="Detter J.C."/>
            <person name="Kyrpides N.C."/>
            <person name="Woyke T."/>
            <person name="Schaap P.J."/>
            <person name="Plugge C.M."/>
            <person name="Muyzer G."/>
            <person name="Kuever J."/>
            <person name="Pereira I.A."/>
            <person name="Parshina S.N."/>
            <person name="Bernier-Latmani R."/>
            <person name="Stams A.J."/>
            <person name="Klenk H.P."/>
        </authorList>
    </citation>
    <scope>NUCLEOTIDE SEQUENCE [LARGE SCALE GENOMIC DNA]</scope>
    <source>
        <strain evidence="4">ATCC 23193 / DSM 2154 / NCIB 8452 / DL</strain>
    </source>
</reference>
<evidence type="ECO:0000313" key="4">
    <source>
        <dbReference type="Proteomes" id="UP000009234"/>
    </source>
</evidence>
<feature type="transmembrane region" description="Helical" evidence="2">
    <location>
        <begin position="50"/>
        <end position="75"/>
    </location>
</feature>
<dbReference type="STRING" id="696281.Desru_3306"/>
<gene>
    <name evidence="3" type="ordered locus">Desru_3306</name>
</gene>
<accession>F6DK94</accession>
<comment type="similarity">
    <text evidence="1">Belongs to the YggT family.</text>
</comment>
<evidence type="ECO:0000313" key="3">
    <source>
        <dbReference type="EMBL" id="AEG61511.1"/>
    </source>
</evidence>
<dbReference type="GO" id="GO:0016020">
    <property type="term" value="C:membrane"/>
    <property type="evidence" value="ECO:0007669"/>
    <property type="project" value="InterPro"/>
</dbReference>
<dbReference type="HOGENOM" id="CLU_136788_4_0_9"/>
<dbReference type="eggNOG" id="COG0762">
    <property type="taxonomic scope" value="Bacteria"/>
</dbReference>
<feature type="transmembrane region" description="Helical" evidence="2">
    <location>
        <begin position="12"/>
        <end position="30"/>
    </location>
</feature>
<protein>
    <recommendedName>
        <fullName evidence="5">YggT family protein</fullName>
    </recommendedName>
</protein>
<dbReference type="Proteomes" id="UP000009234">
    <property type="component" value="Chromosome"/>
</dbReference>
<sequence>MNTIRAFIDVAFWVYETMLIVRIILSWFRLNPYNPVIRFLYETTDPYLNIFRRVIPPIGMVDISPLLAFWVLHLIRGFVVGLMR</sequence>
<proteinExistence type="inferred from homology"/>
<dbReference type="PANTHER" id="PTHR33219">
    <property type="entry name" value="YLMG HOMOLOG PROTEIN 2, CHLOROPLASTIC"/>
    <property type="match status" value="1"/>
</dbReference>
<keyword evidence="2" id="KW-0812">Transmembrane</keyword>
<dbReference type="Pfam" id="PF02325">
    <property type="entry name" value="CCB3_YggT"/>
    <property type="match status" value="1"/>
</dbReference>
<dbReference type="PANTHER" id="PTHR33219:SF14">
    <property type="entry name" value="PROTEIN COFACTOR ASSEMBLY OF COMPLEX C SUBUNIT B CCB3, CHLOROPLASTIC-RELATED"/>
    <property type="match status" value="1"/>
</dbReference>
<keyword evidence="2" id="KW-0472">Membrane</keyword>
<organism evidence="3 4">
    <name type="scientific">Desulforamulus ruminis (strain ATCC 23193 / DSM 2154 / NCIMB 8452 / DL)</name>
    <name type="common">Desulfotomaculum ruminis</name>
    <dbReference type="NCBI Taxonomy" id="696281"/>
    <lineage>
        <taxon>Bacteria</taxon>
        <taxon>Bacillati</taxon>
        <taxon>Bacillota</taxon>
        <taxon>Clostridia</taxon>
        <taxon>Eubacteriales</taxon>
        <taxon>Peptococcaceae</taxon>
        <taxon>Desulforamulus</taxon>
    </lineage>
</organism>
<dbReference type="KEGG" id="dru:Desru_3306"/>
<reference evidence="4" key="1">
    <citation type="submission" date="2011-05" db="EMBL/GenBank/DDBJ databases">
        <title>Complete sequence of Desulfotomaculum ruminis DSM 2154.</title>
        <authorList>
            <person name="Lucas S."/>
            <person name="Copeland A."/>
            <person name="Lapidus A."/>
            <person name="Cheng J.-F."/>
            <person name="Goodwin L."/>
            <person name="Pitluck S."/>
            <person name="Lu M."/>
            <person name="Detter J.C."/>
            <person name="Han C."/>
            <person name="Tapia R."/>
            <person name="Land M."/>
            <person name="Hauser L."/>
            <person name="Kyrpides N."/>
            <person name="Ivanova N."/>
            <person name="Mikhailova N."/>
            <person name="Pagani I."/>
            <person name="Stams A.J.M."/>
            <person name="Plugge C.M."/>
            <person name="Muyzer G."/>
            <person name="Kuever J."/>
            <person name="Parshina S.N."/>
            <person name="Ivanova A.E."/>
            <person name="Nazina T.N."/>
            <person name="Brambilla E."/>
            <person name="Spring S."/>
            <person name="Klenk H.-P."/>
            <person name="Woyke T."/>
        </authorList>
    </citation>
    <scope>NUCLEOTIDE SEQUENCE [LARGE SCALE GENOMIC DNA]</scope>
    <source>
        <strain evidence="4">ATCC 23193 / DSM 2154 / NCIB 8452 / DL</strain>
    </source>
</reference>
<evidence type="ECO:0000256" key="2">
    <source>
        <dbReference type="SAM" id="Phobius"/>
    </source>
</evidence>
<dbReference type="RefSeq" id="WP_013843257.1">
    <property type="nucleotide sequence ID" value="NC_015589.1"/>
</dbReference>
<keyword evidence="4" id="KW-1185">Reference proteome</keyword>
<dbReference type="EMBL" id="CP002780">
    <property type="protein sequence ID" value="AEG61511.1"/>
    <property type="molecule type" value="Genomic_DNA"/>
</dbReference>
<dbReference type="InterPro" id="IPR003425">
    <property type="entry name" value="CCB3/YggT"/>
</dbReference>
<dbReference type="OrthoDB" id="283553at2"/>
<evidence type="ECO:0000256" key="1">
    <source>
        <dbReference type="ARBA" id="ARBA00010894"/>
    </source>
</evidence>